<comment type="caution">
    <text evidence="3">The sequence shown here is derived from an EMBL/GenBank/DDBJ whole genome shotgun (WGS) entry which is preliminary data.</text>
</comment>
<keyword evidence="4" id="KW-1185">Reference proteome</keyword>
<dbReference type="InterPro" id="IPR012914">
    <property type="entry name" value="PucR_dom"/>
</dbReference>
<feature type="domain" description="Purine catabolism PurC-like" evidence="1">
    <location>
        <begin position="19"/>
        <end position="126"/>
    </location>
</feature>
<dbReference type="RefSeq" id="WP_219530888.1">
    <property type="nucleotide sequence ID" value="NZ_JAHKRM010000010.1"/>
</dbReference>
<name>A0ABW4G534_9ACTN</name>
<dbReference type="Pfam" id="PF13556">
    <property type="entry name" value="HTH_30"/>
    <property type="match status" value="1"/>
</dbReference>
<evidence type="ECO:0000259" key="2">
    <source>
        <dbReference type="Pfam" id="PF13556"/>
    </source>
</evidence>
<dbReference type="Pfam" id="PF07905">
    <property type="entry name" value="PucR"/>
    <property type="match status" value="1"/>
</dbReference>
<evidence type="ECO:0000313" key="3">
    <source>
        <dbReference type="EMBL" id="MFD1537777.1"/>
    </source>
</evidence>
<dbReference type="PANTHER" id="PTHR33744">
    <property type="entry name" value="CARBOHYDRATE DIACID REGULATOR"/>
    <property type="match status" value="1"/>
</dbReference>
<dbReference type="InterPro" id="IPR051448">
    <property type="entry name" value="CdaR-like_regulators"/>
</dbReference>
<protein>
    <submittedName>
        <fullName evidence="3">PucR family transcriptional regulator</fullName>
    </submittedName>
</protein>
<feature type="domain" description="PucR C-terminal helix-turn-helix" evidence="2">
    <location>
        <begin position="439"/>
        <end position="494"/>
    </location>
</feature>
<accession>A0ABW4G534</accession>
<proteinExistence type="predicted"/>
<dbReference type="InterPro" id="IPR025736">
    <property type="entry name" value="PucR_C-HTH_dom"/>
</dbReference>
<dbReference type="PANTHER" id="PTHR33744:SF1">
    <property type="entry name" value="DNA-BINDING TRANSCRIPTIONAL ACTIVATOR ADER"/>
    <property type="match status" value="1"/>
</dbReference>
<sequence>MGELMPFVSLRGIVAETGLIVVTGEQLLDRPVQWAHVSELTDPAPYLLGGELLLTAGVDLPADGERLDRYVRGLIDADVAALGFGLAPVHREIPPGLTRACGEHGLPLLAVPEHTPFLAVSRSVARAWEELRVEQMRALAEAQSRVTSAALEARRPLGAVVAATAEVLDGWALLISASGRTIARSPCAPEPDTDTIALARRLARAAGPRAASTHTSGGQVDLHPVGGGSAVLLVGRARPFTAPDRAVTAVCVGLLGLLTRSARSDDSQGRLLTRLLLGDGLGTDDTPPTPAAALLAVLLGRTPGEPVRVLRAIRPEGQPDPEEATAAARALSSPILDINGTQLRAVVSADTDEEALATLRDSTGALGVLSRPVHPADLPTADREARDLLPRAVAASVPLVARPSGPGVGALVERGTAGSWARTVLGPLLAAEDGEELCTLLRAWLAHHGGWESTAAATGLHRNSVRQRLARVQRLLDTDLADAGERARLWLALDWL</sequence>
<dbReference type="Proteomes" id="UP001597097">
    <property type="component" value="Unassembled WGS sequence"/>
</dbReference>
<dbReference type="EMBL" id="JBHUCM010000012">
    <property type="protein sequence ID" value="MFD1537777.1"/>
    <property type="molecule type" value="Genomic_DNA"/>
</dbReference>
<evidence type="ECO:0000259" key="1">
    <source>
        <dbReference type="Pfam" id="PF07905"/>
    </source>
</evidence>
<evidence type="ECO:0000313" key="4">
    <source>
        <dbReference type="Proteomes" id="UP001597097"/>
    </source>
</evidence>
<gene>
    <name evidence="3" type="ORF">ACFSJ0_12065</name>
</gene>
<organism evidence="3 4">
    <name type="scientific">Nonomuraea guangzhouensis</name>
    <dbReference type="NCBI Taxonomy" id="1291555"/>
    <lineage>
        <taxon>Bacteria</taxon>
        <taxon>Bacillati</taxon>
        <taxon>Actinomycetota</taxon>
        <taxon>Actinomycetes</taxon>
        <taxon>Streptosporangiales</taxon>
        <taxon>Streptosporangiaceae</taxon>
        <taxon>Nonomuraea</taxon>
    </lineage>
</organism>
<reference evidence="4" key="1">
    <citation type="journal article" date="2019" name="Int. J. Syst. Evol. Microbiol.">
        <title>The Global Catalogue of Microorganisms (GCM) 10K type strain sequencing project: providing services to taxonomists for standard genome sequencing and annotation.</title>
        <authorList>
            <consortium name="The Broad Institute Genomics Platform"/>
            <consortium name="The Broad Institute Genome Sequencing Center for Infectious Disease"/>
            <person name="Wu L."/>
            <person name="Ma J."/>
        </authorList>
    </citation>
    <scope>NUCLEOTIDE SEQUENCE [LARGE SCALE GENOMIC DNA]</scope>
    <source>
        <strain evidence="4">CGMCC 1.15399</strain>
    </source>
</reference>